<evidence type="ECO:0000256" key="8">
    <source>
        <dbReference type="ARBA" id="ARBA00022833"/>
    </source>
</evidence>
<evidence type="ECO:0000256" key="5">
    <source>
        <dbReference type="ARBA" id="ARBA00022763"/>
    </source>
</evidence>
<evidence type="ECO:0000256" key="4">
    <source>
        <dbReference type="ARBA" id="ARBA00022723"/>
    </source>
</evidence>
<dbReference type="SMART" id="SM01232">
    <property type="entry name" value="H2TH"/>
    <property type="match status" value="1"/>
</dbReference>
<dbReference type="InterPro" id="IPR020629">
    <property type="entry name" value="FPG_Glyclase"/>
</dbReference>
<dbReference type="HAMAP" id="MF_00103">
    <property type="entry name" value="Fapy_DNA_glycosyl"/>
    <property type="match status" value="1"/>
</dbReference>
<dbReference type="InterPro" id="IPR035937">
    <property type="entry name" value="FPG_N"/>
</dbReference>
<keyword evidence="13 15" id="KW-0326">Glycosidase</keyword>
<evidence type="ECO:0000313" key="18">
    <source>
        <dbReference type="EMBL" id="PJA47490.1"/>
    </source>
</evidence>
<evidence type="ECO:0000256" key="15">
    <source>
        <dbReference type="HAMAP-Rule" id="MF_00103"/>
    </source>
</evidence>
<evidence type="ECO:0000259" key="17">
    <source>
        <dbReference type="PROSITE" id="PS51068"/>
    </source>
</evidence>
<dbReference type="AlphaFoldDB" id="A0A2M7XHX1"/>
<name>A0A2M7XHX1_9BACT</name>
<comment type="similarity">
    <text evidence="2 15">Belongs to the FPG family.</text>
</comment>
<comment type="caution">
    <text evidence="18">The sequence shown here is derived from an EMBL/GenBank/DDBJ whole genome shotgun (WGS) entry which is preliminary data.</text>
</comment>
<keyword evidence="4 15" id="KW-0479">Metal-binding</keyword>
<evidence type="ECO:0000256" key="10">
    <source>
        <dbReference type="ARBA" id="ARBA00023204"/>
    </source>
</evidence>
<dbReference type="Gene3D" id="1.10.8.50">
    <property type="match status" value="1"/>
</dbReference>
<dbReference type="GO" id="GO:0006284">
    <property type="term" value="P:base-excision repair"/>
    <property type="evidence" value="ECO:0007669"/>
    <property type="project" value="InterPro"/>
</dbReference>
<dbReference type="CDD" id="cd08966">
    <property type="entry name" value="EcFpg-like_N"/>
    <property type="match status" value="1"/>
</dbReference>
<evidence type="ECO:0000256" key="1">
    <source>
        <dbReference type="ARBA" id="ARBA00001668"/>
    </source>
</evidence>
<dbReference type="EC" id="4.2.99.18" evidence="15"/>
<dbReference type="Proteomes" id="UP000229749">
    <property type="component" value="Unassembled WGS sequence"/>
</dbReference>
<keyword evidence="6 15" id="KW-0863">Zinc-finger</keyword>
<dbReference type="Pfam" id="PF06831">
    <property type="entry name" value="H2TH"/>
    <property type="match status" value="1"/>
</dbReference>
<dbReference type="InterPro" id="IPR010663">
    <property type="entry name" value="Znf_FPG/IleRS"/>
</dbReference>
<keyword evidence="11 15" id="KW-0456">Lyase</keyword>
<comment type="catalytic activity">
    <reaction evidence="14 15">
        <text>2'-deoxyribonucleotide-(2'-deoxyribose 5'-phosphate)-2'-deoxyribonucleotide-DNA = a 3'-end 2'-deoxyribonucleotide-(2,3-dehydro-2,3-deoxyribose 5'-phosphate)-DNA + a 5'-end 5'-phospho-2'-deoxyribonucleoside-DNA + H(+)</text>
        <dbReference type="Rhea" id="RHEA:66592"/>
        <dbReference type="Rhea" id="RHEA-COMP:13180"/>
        <dbReference type="Rhea" id="RHEA-COMP:16897"/>
        <dbReference type="Rhea" id="RHEA-COMP:17067"/>
        <dbReference type="ChEBI" id="CHEBI:15378"/>
        <dbReference type="ChEBI" id="CHEBI:136412"/>
        <dbReference type="ChEBI" id="CHEBI:157695"/>
        <dbReference type="ChEBI" id="CHEBI:167181"/>
        <dbReference type="EC" id="4.2.99.18"/>
    </reaction>
</comment>
<dbReference type="NCBIfam" id="TIGR00577">
    <property type="entry name" value="fpg"/>
    <property type="match status" value="1"/>
</dbReference>
<keyword evidence="12 15" id="KW-0511">Multifunctional enzyme</keyword>
<dbReference type="InterPro" id="IPR010979">
    <property type="entry name" value="Ribosomal_uS13-like_H2TH"/>
</dbReference>
<evidence type="ECO:0000313" key="19">
    <source>
        <dbReference type="Proteomes" id="UP000229749"/>
    </source>
</evidence>
<feature type="domain" description="FPG-type" evidence="16">
    <location>
        <begin position="245"/>
        <end position="279"/>
    </location>
</feature>
<keyword evidence="10 15" id="KW-0234">DNA repair</keyword>
<gene>
    <name evidence="15" type="primary">mutM</name>
    <name evidence="15" type="synonym">fpg</name>
    <name evidence="18" type="ORF">CO172_01120</name>
</gene>
<dbReference type="EMBL" id="PFWS01000017">
    <property type="protein sequence ID" value="PJA47490.1"/>
    <property type="molecule type" value="Genomic_DNA"/>
</dbReference>
<dbReference type="PROSITE" id="PS51066">
    <property type="entry name" value="ZF_FPG_2"/>
    <property type="match status" value="1"/>
</dbReference>
<sequence>MPELPEVETVKNQLAEKIVGKKIENVDIRLPKMVRGVTPAGFKKKVTGAKITKVSRRAKFLIIELNNNYALVIHLKMTGQLIYIKKIKFQEELLKKHSHIIYYFDDGSIFLHNDMRQFGYVRLLEKDELGSFFTTFKIGPEPLERSFSLNKFKTLLATKPRLKIKPLLMDQTFLAGIGNLYAQEACWHAKILPNRFVKSLKEKEIECLYTSLRNILREAIKCKGSTVDTYVDANDEPGDYVKKIKVYSREHQTCLRCGEKIIKIILSGRGTCYCPNCQK</sequence>
<dbReference type="Pfam" id="PF01149">
    <property type="entry name" value="Fapy_DNA_glyco"/>
    <property type="match status" value="1"/>
</dbReference>
<comment type="caution">
    <text evidence="15">Lacks conserved residue(s) required for the propagation of feature annotation.</text>
</comment>
<keyword evidence="8 15" id="KW-0862">Zinc</keyword>
<dbReference type="InterPro" id="IPR015887">
    <property type="entry name" value="DNA_glyclase_Znf_dom_DNA_BS"/>
</dbReference>
<evidence type="ECO:0000256" key="6">
    <source>
        <dbReference type="ARBA" id="ARBA00022771"/>
    </source>
</evidence>
<feature type="binding site" evidence="15">
    <location>
        <position position="116"/>
    </location>
    <ligand>
        <name>DNA</name>
        <dbReference type="ChEBI" id="CHEBI:16991"/>
    </ligand>
</feature>
<feature type="active site" description="Schiff-base intermediate with DNA" evidence="15">
    <location>
        <position position="2"/>
    </location>
</feature>
<feature type="binding site" evidence="15">
    <location>
        <position position="97"/>
    </location>
    <ligand>
        <name>DNA</name>
        <dbReference type="ChEBI" id="CHEBI:16991"/>
    </ligand>
</feature>
<evidence type="ECO:0000256" key="3">
    <source>
        <dbReference type="ARBA" id="ARBA00011245"/>
    </source>
</evidence>
<proteinExistence type="inferred from homology"/>
<dbReference type="GO" id="GO:0008270">
    <property type="term" value="F:zinc ion binding"/>
    <property type="evidence" value="ECO:0007669"/>
    <property type="project" value="UniProtKB-UniRule"/>
</dbReference>
<comment type="cofactor">
    <cofactor evidence="15">
        <name>Zn(2+)</name>
        <dbReference type="ChEBI" id="CHEBI:29105"/>
    </cofactor>
    <text evidence="15">Binds 1 zinc ion per subunit.</text>
</comment>
<evidence type="ECO:0000256" key="13">
    <source>
        <dbReference type="ARBA" id="ARBA00023295"/>
    </source>
</evidence>
<dbReference type="PROSITE" id="PS01242">
    <property type="entry name" value="ZF_FPG_1"/>
    <property type="match status" value="1"/>
</dbReference>
<protein>
    <recommendedName>
        <fullName evidence="15">Formamidopyrimidine-DNA glycosylase</fullName>
        <shortName evidence="15">Fapy-DNA glycosylase</shortName>
        <ecNumber evidence="15">3.2.2.23</ecNumber>
    </recommendedName>
    <alternativeName>
        <fullName evidence="15">DNA-(apurinic or apyrimidinic site) lyase MutM</fullName>
        <shortName evidence="15">AP lyase MutM</shortName>
        <ecNumber evidence="15">4.2.99.18</ecNumber>
    </alternativeName>
</protein>
<dbReference type="PANTHER" id="PTHR22993:SF9">
    <property type="entry name" value="FORMAMIDOPYRIMIDINE-DNA GLYCOSYLASE"/>
    <property type="match status" value="1"/>
</dbReference>
<comment type="function">
    <text evidence="15">Involved in base excision repair of DNA damaged by oxidation or by mutagenic agents. Acts as DNA glycosylase that recognizes and removes damaged bases. Has a preference for oxidized purines, such as 7,8-dihydro-8-oxoguanine (8-oxoG). Has AP (apurinic/apyrimidinic) lyase activity and introduces nicks in the DNA strand. Cleaves the DNA backbone by beta-delta elimination to generate a single-strand break at the site of the removed base with both 3'- and 5'-phosphates.</text>
</comment>
<reference evidence="19" key="1">
    <citation type="submission" date="2017-09" db="EMBL/GenBank/DDBJ databases">
        <title>Depth-based differentiation of microbial function through sediment-hosted aquifers and enrichment of novel symbionts in the deep terrestrial subsurface.</title>
        <authorList>
            <person name="Probst A.J."/>
            <person name="Ladd B."/>
            <person name="Jarett J.K."/>
            <person name="Geller-Mcgrath D.E."/>
            <person name="Sieber C.M.K."/>
            <person name="Emerson J.B."/>
            <person name="Anantharaman K."/>
            <person name="Thomas B.C."/>
            <person name="Malmstrom R."/>
            <person name="Stieglmeier M."/>
            <person name="Klingl A."/>
            <person name="Woyke T."/>
            <person name="Ryan C.M."/>
            <person name="Banfield J.F."/>
        </authorList>
    </citation>
    <scope>NUCLEOTIDE SEQUENCE [LARGE SCALE GENOMIC DNA]</scope>
</reference>
<feature type="active site" description="Proton donor; for beta-elimination activity" evidence="15">
    <location>
        <position position="59"/>
    </location>
</feature>
<dbReference type="PANTHER" id="PTHR22993">
    <property type="entry name" value="FORMAMIDOPYRIMIDINE-DNA GLYCOSYLASE"/>
    <property type="match status" value="1"/>
</dbReference>
<evidence type="ECO:0000256" key="2">
    <source>
        <dbReference type="ARBA" id="ARBA00009409"/>
    </source>
</evidence>
<dbReference type="GO" id="GO:0034039">
    <property type="term" value="F:8-oxo-7,8-dihydroguanine DNA N-glycosylase activity"/>
    <property type="evidence" value="ECO:0007669"/>
    <property type="project" value="TreeGrafter"/>
</dbReference>
<evidence type="ECO:0000256" key="14">
    <source>
        <dbReference type="ARBA" id="ARBA00044632"/>
    </source>
</evidence>
<keyword evidence="7 15" id="KW-0378">Hydrolase</keyword>
<evidence type="ECO:0000256" key="9">
    <source>
        <dbReference type="ARBA" id="ARBA00023125"/>
    </source>
</evidence>
<feature type="domain" description="Formamidopyrimidine-DNA glycosylase catalytic" evidence="17">
    <location>
        <begin position="2"/>
        <end position="119"/>
    </location>
</feature>
<dbReference type="EC" id="3.2.2.23" evidence="15"/>
<dbReference type="GO" id="GO:0003684">
    <property type="term" value="F:damaged DNA binding"/>
    <property type="evidence" value="ECO:0007669"/>
    <property type="project" value="InterPro"/>
</dbReference>
<dbReference type="InterPro" id="IPR000214">
    <property type="entry name" value="Znf_DNA_glyclase/AP_lyase"/>
</dbReference>
<dbReference type="FunFam" id="1.10.8.50:FF:000003">
    <property type="entry name" value="Formamidopyrimidine-DNA glycosylase"/>
    <property type="match status" value="1"/>
</dbReference>
<dbReference type="InterPro" id="IPR012319">
    <property type="entry name" value="FPG_cat"/>
</dbReference>
<accession>A0A2M7XHX1</accession>
<dbReference type="SUPFAM" id="SSF81624">
    <property type="entry name" value="N-terminal domain of MutM-like DNA repair proteins"/>
    <property type="match status" value="1"/>
</dbReference>
<dbReference type="PROSITE" id="PS51068">
    <property type="entry name" value="FPG_CAT"/>
    <property type="match status" value="1"/>
</dbReference>
<keyword evidence="9 15" id="KW-0238">DNA-binding</keyword>
<dbReference type="Pfam" id="PF06827">
    <property type="entry name" value="zf-FPG_IleRS"/>
    <property type="match status" value="1"/>
</dbReference>
<dbReference type="SMART" id="SM00898">
    <property type="entry name" value="Fapy_DNA_glyco"/>
    <property type="match status" value="1"/>
</dbReference>
<evidence type="ECO:0000256" key="7">
    <source>
        <dbReference type="ARBA" id="ARBA00022801"/>
    </source>
</evidence>
<dbReference type="Gene3D" id="3.20.190.10">
    <property type="entry name" value="MutM-like, N-terminal"/>
    <property type="match status" value="1"/>
</dbReference>
<organism evidence="18 19">
    <name type="scientific">Candidatus Uhrbacteria bacterium CG_4_9_14_3_um_filter_36_7</name>
    <dbReference type="NCBI Taxonomy" id="1975033"/>
    <lineage>
        <taxon>Bacteria</taxon>
        <taxon>Candidatus Uhriibacteriota</taxon>
    </lineage>
</organism>
<dbReference type="NCBIfam" id="NF002211">
    <property type="entry name" value="PRK01103.1"/>
    <property type="match status" value="1"/>
</dbReference>
<keyword evidence="5 15" id="KW-0227">DNA damage</keyword>
<comment type="subunit">
    <text evidence="3 15">Monomer.</text>
</comment>
<dbReference type="InterPro" id="IPR015886">
    <property type="entry name" value="H2TH_FPG"/>
</dbReference>
<evidence type="ECO:0000259" key="16">
    <source>
        <dbReference type="PROSITE" id="PS51066"/>
    </source>
</evidence>
<dbReference type="SUPFAM" id="SSF57716">
    <property type="entry name" value="Glucocorticoid receptor-like (DNA-binding domain)"/>
    <property type="match status" value="1"/>
</dbReference>
<feature type="active site" description="Proton donor" evidence="15">
    <location>
        <position position="3"/>
    </location>
</feature>
<dbReference type="GO" id="GO:0140078">
    <property type="term" value="F:class I DNA-(apurinic or apyrimidinic site) endonuclease activity"/>
    <property type="evidence" value="ECO:0007669"/>
    <property type="project" value="UniProtKB-EC"/>
</dbReference>
<evidence type="ECO:0000256" key="12">
    <source>
        <dbReference type="ARBA" id="ARBA00023268"/>
    </source>
</evidence>
<comment type="catalytic activity">
    <reaction evidence="1 15">
        <text>Hydrolysis of DNA containing ring-opened 7-methylguanine residues, releasing 2,6-diamino-4-hydroxy-5-(N-methyl)formamidopyrimidine.</text>
        <dbReference type="EC" id="3.2.2.23"/>
    </reaction>
</comment>
<dbReference type="SUPFAM" id="SSF46946">
    <property type="entry name" value="S13-like H2TH domain"/>
    <property type="match status" value="1"/>
</dbReference>
<feature type="active site" description="Proton donor; for delta-elimination activity" evidence="15">
    <location>
        <position position="269"/>
    </location>
</feature>
<evidence type="ECO:0000256" key="11">
    <source>
        <dbReference type="ARBA" id="ARBA00023239"/>
    </source>
</evidence>